<reference evidence="2 3" key="1">
    <citation type="submission" date="2016-05" db="EMBL/GenBank/DDBJ databases">
        <title>Diversity and Homogeneity among Thermoacidophilic Verrucomicrobia Methanotrophs Linked with Geographical Origin.</title>
        <authorList>
            <person name="Erikstad H.-A."/>
            <person name="Smestad N.B."/>
            <person name="Ceballos R.M."/>
            <person name="Birkeland N.-K."/>
        </authorList>
    </citation>
    <scope>NUCLEOTIDE SEQUENCE [LARGE SCALE GENOMIC DNA]</scope>
    <source>
        <strain evidence="2 3">Phi</strain>
    </source>
</reference>
<evidence type="ECO:0000313" key="2">
    <source>
        <dbReference type="EMBL" id="TFE66174.1"/>
    </source>
</evidence>
<protein>
    <submittedName>
        <fullName evidence="2">Uncharacterized protein</fullName>
    </submittedName>
</protein>
<dbReference type="EMBL" id="LXQC01000187">
    <property type="protein sequence ID" value="TFE66174.1"/>
    <property type="molecule type" value="Genomic_DNA"/>
</dbReference>
<dbReference type="Proteomes" id="UP000297713">
    <property type="component" value="Unassembled WGS sequence"/>
</dbReference>
<keyword evidence="1" id="KW-1133">Transmembrane helix</keyword>
<name>A0A4Y8P7W4_9BACT</name>
<keyword evidence="1" id="KW-0812">Transmembrane</keyword>
<keyword evidence="1" id="KW-0472">Membrane</keyword>
<evidence type="ECO:0000256" key="1">
    <source>
        <dbReference type="SAM" id="Phobius"/>
    </source>
</evidence>
<sequence>MKKSNFYLPLHLLKNKPTENQNYSGNIPKVILSFFYSHPLFILMFLGGFLLLLLKINEGQLSESSNQVQVKLTDFELISSTDKDGSIGYGILGSKSPHLVPKPVPLPANGIDAFGLPVQGTFLIGSSFEDQNSSLSDLASSIPIQGFMEGKEVIIGNRVFHPGDVFLLRTPAQLQKIKVIAIECDALILQDQTGTEIRVPWPRVILDEYGVYGEIQINHHSKGQSIENPINR</sequence>
<dbReference type="AlphaFoldDB" id="A0A4Y8P7W4"/>
<keyword evidence="3" id="KW-1185">Reference proteome</keyword>
<comment type="caution">
    <text evidence="2">The sequence shown here is derived from an EMBL/GenBank/DDBJ whole genome shotgun (WGS) entry which is preliminary data.</text>
</comment>
<proteinExistence type="predicted"/>
<dbReference type="RefSeq" id="WP_134440824.1">
    <property type="nucleotide sequence ID" value="NZ_LXQC01000187.1"/>
</dbReference>
<dbReference type="OrthoDB" id="193065at2"/>
<accession>A0A4Y8P7W4</accession>
<feature type="transmembrane region" description="Helical" evidence="1">
    <location>
        <begin position="30"/>
        <end position="54"/>
    </location>
</feature>
<evidence type="ECO:0000313" key="3">
    <source>
        <dbReference type="Proteomes" id="UP000297713"/>
    </source>
</evidence>
<organism evidence="2 3">
    <name type="scientific">Methylacidiphilum caldifontis</name>
    <dbReference type="NCBI Taxonomy" id="2795386"/>
    <lineage>
        <taxon>Bacteria</taxon>
        <taxon>Pseudomonadati</taxon>
        <taxon>Verrucomicrobiota</taxon>
        <taxon>Methylacidiphilae</taxon>
        <taxon>Methylacidiphilales</taxon>
        <taxon>Methylacidiphilaceae</taxon>
        <taxon>Methylacidiphilum (ex Ratnadevi et al. 2023)</taxon>
    </lineage>
</organism>
<gene>
    <name evidence="2" type="ORF">A7Q10_02235</name>
</gene>